<dbReference type="PANTHER" id="PTHR11645">
    <property type="entry name" value="PYRROLINE-5-CARBOXYLATE REDUCTASE"/>
    <property type="match status" value="1"/>
</dbReference>
<dbReference type="SUPFAM" id="SSF48179">
    <property type="entry name" value="6-phosphogluconate dehydrogenase C-terminal domain-like"/>
    <property type="match status" value="1"/>
</dbReference>
<organism evidence="5 6">
    <name type="scientific">Brevibacillus fulvus</name>
    <dbReference type="NCBI Taxonomy" id="1125967"/>
    <lineage>
        <taxon>Bacteria</taxon>
        <taxon>Bacillati</taxon>
        <taxon>Bacillota</taxon>
        <taxon>Bacilli</taxon>
        <taxon>Bacillales</taxon>
        <taxon>Paenibacillaceae</taxon>
        <taxon>Brevibacillus</taxon>
    </lineage>
</organism>
<comment type="catalytic activity">
    <reaction evidence="2">
        <text>L-proline + NAD(+) = (S)-1-pyrroline-5-carboxylate + NADH + 2 H(+)</text>
        <dbReference type="Rhea" id="RHEA:14105"/>
        <dbReference type="ChEBI" id="CHEBI:15378"/>
        <dbReference type="ChEBI" id="CHEBI:17388"/>
        <dbReference type="ChEBI" id="CHEBI:57540"/>
        <dbReference type="ChEBI" id="CHEBI:57945"/>
        <dbReference type="ChEBI" id="CHEBI:60039"/>
        <dbReference type="EC" id="1.5.1.2"/>
    </reaction>
</comment>
<keyword evidence="2" id="KW-0521">NADP</keyword>
<feature type="domain" description="Pyrroline-5-carboxylate reductase dimerisation" evidence="4">
    <location>
        <begin position="158"/>
        <end position="243"/>
    </location>
</feature>
<comment type="subcellular location">
    <subcellularLocation>
        <location evidence="2">Cytoplasm</location>
    </subcellularLocation>
</comment>
<gene>
    <name evidence="2" type="primary">proC</name>
    <name evidence="5" type="ORF">JOD01_001414</name>
</gene>
<evidence type="ECO:0000313" key="5">
    <source>
        <dbReference type="EMBL" id="MBM7589814.1"/>
    </source>
</evidence>
<comment type="catalytic activity">
    <reaction evidence="2">
        <text>L-proline + NADP(+) = (S)-1-pyrroline-5-carboxylate + NADPH + 2 H(+)</text>
        <dbReference type="Rhea" id="RHEA:14109"/>
        <dbReference type="ChEBI" id="CHEBI:15378"/>
        <dbReference type="ChEBI" id="CHEBI:17388"/>
        <dbReference type="ChEBI" id="CHEBI:57783"/>
        <dbReference type="ChEBI" id="CHEBI:58349"/>
        <dbReference type="ChEBI" id="CHEBI:60039"/>
        <dbReference type="EC" id="1.5.1.2"/>
    </reaction>
</comment>
<dbReference type="InterPro" id="IPR028939">
    <property type="entry name" value="P5C_Rdtase_cat_N"/>
</dbReference>
<dbReference type="Gene3D" id="3.40.50.720">
    <property type="entry name" value="NAD(P)-binding Rossmann-like Domain"/>
    <property type="match status" value="1"/>
</dbReference>
<evidence type="ECO:0000259" key="3">
    <source>
        <dbReference type="Pfam" id="PF03807"/>
    </source>
</evidence>
<comment type="pathway">
    <text evidence="2">Amino-acid biosynthesis; L-proline biosynthesis; L-proline from L-glutamate 5-semialdehyde: step 1/1.</text>
</comment>
<feature type="domain" description="Pyrroline-5-carboxylate reductase catalytic N-terminal" evidence="3">
    <location>
        <begin position="3"/>
        <end position="97"/>
    </location>
</feature>
<proteinExistence type="inferred from homology"/>
<evidence type="ECO:0000259" key="4">
    <source>
        <dbReference type="Pfam" id="PF14748"/>
    </source>
</evidence>
<dbReference type="GO" id="GO:0055129">
    <property type="term" value="P:L-proline biosynthetic process"/>
    <property type="evidence" value="ECO:0007669"/>
    <property type="project" value="UniProtKB-UniRule"/>
</dbReference>
<keyword evidence="2" id="KW-0963">Cytoplasm</keyword>
<dbReference type="AlphaFoldDB" id="A0A938XZN0"/>
<dbReference type="InterPro" id="IPR008927">
    <property type="entry name" value="6-PGluconate_DH-like_C_sf"/>
</dbReference>
<dbReference type="EMBL" id="JAFBEB010000003">
    <property type="protein sequence ID" value="MBM7589814.1"/>
    <property type="molecule type" value="Genomic_DNA"/>
</dbReference>
<keyword evidence="2 5" id="KW-0560">Oxidoreductase</keyword>
<dbReference type="EC" id="1.5.1.2" evidence="2"/>
<accession>A0A938XZN0</accession>
<dbReference type="GO" id="GO:0005737">
    <property type="term" value="C:cytoplasm"/>
    <property type="evidence" value="ECO:0007669"/>
    <property type="project" value="UniProtKB-SubCell"/>
</dbReference>
<keyword evidence="2" id="KW-0641">Proline biosynthesis</keyword>
<dbReference type="PANTHER" id="PTHR11645:SF53">
    <property type="entry name" value="PYRROLINE-5-CARBOXYLATE REDUCTASE 3"/>
    <property type="match status" value="1"/>
</dbReference>
<dbReference type="Proteomes" id="UP000717624">
    <property type="component" value="Unassembled WGS sequence"/>
</dbReference>
<dbReference type="Pfam" id="PF14748">
    <property type="entry name" value="P5CR_dimer"/>
    <property type="match status" value="1"/>
</dbReference>
<dbReference type="InterPro" id="IPR029036">
    <property type="entry name" value="P5CR_dimer"/>
</dbReference>
<sequence>MNIGIIGLGSIGQMLVKGFSKSGVASPAQLFVYNRTREKSEQFQADWPFTICASLQDVSEACELIFICTKPLDLYPVLQELAPQLRPTQHIVSVAAGISLEDLTSVSATAITKVIPTVTSQILHGVSLYACNQYVSSEQREQLLRLLQALGKAEEVEESVIETATILSSSGPGLIAGMMELFAQAAHRKSPELSVETTRRLLVETLLGTAMLLSEEDLHFEQLIEQVATKGGITMEGLNVMAEYLPPCFDQLFLMTQAKHDSLKLKTKVQFNEN</sequence>
<dbReference type="Pfam" id="PF03807">
    <property type="entry name" value="F420_oxidored"/>
    <property type="match status" value="1"/>
</dbReference>
<dbReference type="SUPFAM" id="SSF51735">
    <property type="entry name" value="NAD(P)-binding Rossmann-fold domains"/>
    <property type="match status" value="1"/>
</dbReference>
<dbReference type="Gene3D" id="1.10.3730.10">
    <property type="entry name" value="ProC C-terminal domain-like"/>
    <property type="match status" value="1"/>
</dbReference>
<dbReference type="PIRSF" id="PIRSF000193">
    <property type="entry name" value="Pyrrol-5-carb_rd"/>
    <property type="match status" value="1"/>
</dbReference>
<keyword evidence="2" id="KW-0028">Amino-acid biosynthesis</keyword>
<comment type="caution">
    <text evidence="5">The sequence shown here is derived from an EMBL/GenBank/DDBJ whole genome shotgun (WGS) entry which is preliminary data.</text>
</comment>
<protein>
    <recommendedName>
        <fullName evidence="2">Pyrroline-5-carboxylate reductase</fullName>
        <shortName evidence="2">P5C reductase</shortName>
        <shortName evidence="2">P5CR</shortName>
        <ecNumber evidence="2">1.5.1.2</ecNumber>
    </recommendedName>
    <alternativeName>
        <fullName evidence="2">PCA reductase</fullName>
    </alternativeName>
</protein>
<dbReference type="InterPro" id="IPR000304">
    <property type="entry name" value="Pyrroline-COOH_reductase"/>
</dbReference>
<name>A0A938XZN0_9BACL</name>
<evidence type="ECO:0000256" key="2">
    <source>
        <dbReference type="HAMAP-Rule" id="MF_01925"/>
    </source>
</evidence>
<comment type="similarity">
    <text evidence="1 2">Belongs to the pyrroline-5-carboxylate reductase family.</text>
</comment>
<dbReference type="HAMAP" id="MF_01925">
    <property type="entry name" value="P5C_reductase"/>
    <property type="match status" value="1"/>
</dbReference>
<dbReference type="RefSeq" id="WP_204517531.1">
    <property type="nucleotide sequence ID" value="NZ_BAABIN010000033.1"/>
</dbReference>
<comment type="function">
    <text evidence="2">Catalyzes the reduction of 1-pyrroline-5-carboxylate (PCA) to L-proline.</text>
</comment>
<keyword evidence="6" id="KW-1185">Reference proteome</keyword>
<evidence type="ECO:0000313" key="6">
    <source>
        <dbReference type="Proteomes" id="UP000717624"/>
    </source>
</evidence>
<evidence type="ECO:0000256" key="1">
    <source>
        <dbReference type="ARBA" id="ARBA00005525"/>
    </source>
</evidence>
<reference evidence="5" key="1">
    <citation type="submission" date="2021-01" db="EMBL/GenBank/DDBJ databases">
        <title>Genomic Encyclopedia of Type Strains, Phase IV (KMG-IV): sequencing the most valuable type-strain genomes for metagenomic binning, comparative biology and taxonomic classification.</title>
        <authorList>
            <person name="Goeker M."/>
        </authorList>
    </citation>
    <scope>NUCLEOTIDE SEQUENCE</scope>
    <source>
        <strain evidence="5">DSM 25523</strain>
    </source>
</reference>
<dbReference type="InterPro" id="IPR036291">
    <property type="entry name" value="NAD(P)-bd_dom_sf"/>
</dbReference>
<dbReference type="GO" id="GO:0004735">
    <property type="term" value="F:pyrroline-5-carboxylate reductase activity"/>
    <property type="evidence" value="ECO:0007669"/>
    <property type="project" value="UniProtKB-UniRule"/>
</dbReference>